<dbReference type="CDD" id="cd02440">
    <property type="entry name" value="AdoMet_MTases"/>
    <property type="match status" value="1"/>
</dbReference>
<dbReference type="SUPFAM" id="SSF53335">
    <property type="entry name" value="S-adenosyl-L-methionine-dependent methyltransferases"/>
    <property type="match status" value="1"/>
</dbReference>
<gene>
    <name evidence="1" type="ORF">ACERZ8_14285</name>
</gene>
<keyword evidence="1" id="KW-0808">Transferase</keyword>
<dbReference type="GO" id="GO:0032259">
    <property type="term" value="P:methylation"/>
    <property type="evidence" value="ECO:0007669"/>
    <property type="project" value="UniProtKB-KW"/>
</dbReference>
<evidence type="ECO:0000313" key="2">
    <source>
        <dbReference type="Proteomes" id="UP001627408"/>
    </source>
</evidence>
<dbReference type="RefSeq" id="WP_407592827.1">
    <property type="nucleotide sequence ID" value="NZ_JBHDIY010000002.1"/>
</dbReference>
<dbReference type="InterPro" id="IPR029063">
    <property type="entry name" value="SAM-dependent_MTases_sf"/>
</dbReference>
<accession>A0ABW8UV77</accession>
<keyword evidence="1" id="KW-0489">Methyltransferase</keyword>
<sequence length="201" mass="21614">MTKFLDKAYQARDADSTRALYDDWANSYEAEVAENGYATPGRCAEALKSYTTDQSAPVLDFGCGTGLSGLALKLAGFEVIDGVDLSAEMLAEARTKGVYRHLDQIEAGGDLPRKDYSLCAAIGVIGAGAAPISVLHTLMRALPRDGKLVFSFNDHALEDRSNEAGICEWTDCGAARLLFKEHGPHLPGINLKSNVYVLEKA</sequence>
<dbReference type="PANTHER" id="PTHR43861">
    <property type="entry name" value="TRANS-ACONITATE 2-METHYLTRANSFERASE-RELATED"/>
    <property type="match status" value="1"/>
</dbReference>
<organism evidence="1 2">
    <name type="scientific">Tateyamaria armeniaca</name>
    <dbReference type="NCBI Taxonomy" id="2518930"/>
    <lineage>
        <taxon>Bacteria</taxon>
        <taxon>Pseudomonadati</taxon>
        <taxon>Pseudomonadota</taxon>
        <taxon>Alphaproteobacteria</taxon>
        <taxon>Rhodobacterales</taxon>
        <taxon>Roseobacteraceae</taxon>
        <taxon>Tateyamaria</taxon>
    </lineage>
</organism>
<dbReference type="Pfam" id="PF13489">
    <property type="entry name" value="Methyltransf_23"/>
    <property type="match status" value="1"/>
</dbReference>
<name>A0ABW8UV77_9RHOB</name>
<dbReference type="Gene3D" id="3.40.50.150">
    <property type="entry name" value="Vaccinia Virus protein VP39"/>
    <property type="match status" value="1"/>
</dbReference>
<proteinExistence type="predicted"/>
<dbReference type="GO" id="GO:0008168">
    <property type="term" value="F:methyltransferase activity"/>
    <property type="evidence" value="ECO:0007669"/>
    <property type="project" value="UniProtKB-KW"/>
</dbReference>
<dbReference type="EMBL" id="JBHDIY010000002">
    <property type="protein sequence ID" value="MFL4470991.1"/>
    <property type="molecule type" value="Genomic_DNA"/>
</dbReference>
<protein>
    <submittedName>
        <fullName evidence="1">Class I SAM-dependent methyltransferase</fullName>
    </submittedName>
</protein>
<comment type="caution">
    <text evidence="1">The sequence shown here is derived from an EMBL/GenBank/DDBJ whole genome shotgun (WGS) entry which is preliminary data.</text>
</comment>
<reference evidence="1 2" key="1">
    <citation type="submission" date="2024-08" db="EMBL/GenBank/DDBJ databases">
        <title>Tateyamaria sp. nov., isolated from marine algae.</title>
        <authorList>
            <person name="Choi B.J."/>
            <person name="Kim J.M."/>
            <person name="Lee J.K."/>
            <person name="Choi D.G."/>
            <person name="Bayburt H."/>
            <person name="Baek J.H."/>
            <person name="Han D.M."/>
            <person name="Jeon C.O."/>
        </authorList>
    </citation>
    <scope>NUCLEOTIDE SEQUENCE [LARGE SCALE GENOMIC DNA]</scope>
    <source>
        <strain evidence="1 2">KMU-156</strain>
    </source>
</reference>
<evidence type="ECO:0000313" key="1">
    <source>
        <dbReference type="EMBL" id="MFL4470991.1"/>
    </source>
</evidence>
<keyword evidence="2" id="KW-1185">Reference proteome</keyword>
<dbReference type="Proteomes" id="UP001627408">
    <property type="component" value="Unassembled WGS sequence"/>
</dbReference>